<name>A0A9X2DT49_9BACI</name>
<accession>A0A9X2DT49</accession>
<evidence type="ECO:0000313" key="2">
    <source>
        <dbReference type="EMBL" id="MCM3714987.1"/>
    </source>
</evidence>
<reference evidence="2" key="1">
    <citation type="submission" date="2022-05" db="EMBL/GenBank/DDBJ databases">
        <title>Comparative Genomics of Spacecraft Associated Microbes.</title>
        <authorList>
            <person name="Tran M.T."/>
            <person name="Wright A."/>
            <person name="Seuylemezian A."/>
            <person name="Eisen J."/>
            <person name="Coil D."/>
        </authorList>
    </citation>
    <scope>NUCLEOTIDE SEQUENCE</scope>
    <source>
        <strain evidence="2">214.1.1</strain>
    </source>
</reference>
<dbReference type="NCBIfam" id="NF010189">
    <property type="entry name" value="PRK13668.1"/>
    <property type="match status" value="1"/>
</dbReference>
<gene>
    <name evidence="2" type="ORF">M3202_12935</name>
</gene>
<dbReference type="AlphaFoldDB" id="A0A9X2DT49"/>
<organism evidence="2 3">
    <name type="scientific">Halalkalibacter oceani</name>
    <dbReference type="NCBI Taxonomy" id="1653776"/>
    <lineage>
        <taxon>Bacteria</taxon>
        <taxon>Bacillati</taxon>
        <taxon>Bacillota</taxon>
        <taxon>Bacilli</taxon>
        <taxon>Bacillales</taxon>
        <taxon>Bacillaceae</taxon>
        <taxon>Halalkalibacter</taxon>
    </lineage>
</organism>
<comment type="similarity">
    <text evidence="1">Belongs to the UPF0354 family.</text>
</comment>
<sequence length="266" mass="30187">MNMQQFRKEIEKRLASDERSITYDHKEATLRIEDKELKKGVTLALKPLLAKWEREDFAGIDEALRYVEVGLAAMKHTPALQGNEKKVFPVIRATSFPTETKAGEALLYDEHTAETRIYYVIDLGDSYTLIHEEMAAESPYTKAEIAEMALFNLRSLPQPLKEDVVAGNKFYFLRAKDGFDASRVLDPSLLEKMDKQASGQLALAIPHQDVLIFADIVNERGYDVLAQIALQFFGEGRVPVTALPFMYEDGELEPTFILAQRKPRTE</sequence>
<dbReference type="RefSeq" id="WP_251223756.1">
    <property type="nucleotide sequence ID" value="NZ_JAMBOL010000011.1"/>
</dbReference>
<dbReference type="Pfam" id="PF07285">
    <property type="entry name" value="DUF1444"/>
    <property type="match status" value="1"/>
</dbReference>
<dbReference type="Proteomes" id="UP001139179">
    <property type="component" value="Unassembled WGS sequence"/>
</dbReference>
<evidence type="ECO:0000313" key="3">
    <source>
        <dbReference type="Proteomes" id="UP001139179"/>
    </source>
</evidence>
<protein>
    <recommendedName>
        <fullName evidence="1">UPF0354 protein M3202_12935</fullName>
    </recommendedName>
</protein>
<dbReference type="HAMAP" id="MF_01548">
    <property type="entry name" value="UPF0354"/>
    <property type="match status" value="1"/>
</dbReference>
<proteinExistence type="inferred from homology"/>
<evidence type="ECO:0000256" key="1">
    <source>
        <dbReference type="HAMAP-Rule" id="MF_01548"/>
    </source>
</evidence>
<dbReference type="EMBL" id="JAMBOL010000011">
    <property type="protein sequence ID" value="MCM3714987.1"/>
    <property type="molecule type" value="Genomic_DNA"/>
</dbReference>
<dbReference type="PIRSF" id="PIRSF012562">
    <property type="entry name" value="UCP012562"/>
    <property type="match status" value="1"/>
</dbReference>
<dbReference type="InterPro" id="IPR010838">
    <property type="entry name" value="DUF1444"/>
</dbReference>
<comment type="caution">
    <text evidence="2">The sequence shown here is derived from an EMBL/GenBank/DDBJ whole genome shotgun (WGS) entry which is preliminary data.</text>
</comment>
<keyword evidence="3" id="KW-1185">Reference proteome</keyword>